<reference evidence="2" key="1">
    <citation type="submission" date="2016-11" db="EMBL/GenBank/DDBJ databases">
        <authorList>
            <person name="Varghese N."/>
            <person name="Submissions S."/>
        </authorList>
    </citation>
    <scope>NUCLEOTIDE SEQUENCE [LARGE SCALE GENOMIC DNA]</scope>
    <source>
        <strain evidence="2">GAS401</strain>
    </source>
</reference>
<protein>
    <submittedName>
        <fullName evidence="1">Uncharacterized protein</fullName>
    </submittedName>
</protein>
<proteinExistence type="predicted"/>
<keyword evidence="2" id="KW-1185">Reference proteome</keyword>
<organism evidence="1 2">
    <name type="scientific">Bradyrhizobium erythrophlei</name>
    <dbReference type="NCBI Taxonomy" id="1437360"/>
    <lineage>
        <taxon>Bacteria</taxon>
        <taxon>Pseudomonadati</taxon>
        <taxon>Pseudomonadota</taxon>
        <taxon>Alphaproteobacteria</taxon>
        <taxon>Hyphomicrobiales</taxon>
        <taxon>Nitrobacteraceae</taxon>
        <taxon>Bradyrhizobium</taxon>
    </lineage>
</organism>
<name>A0A1M7UD32_9BRAD</name>
<dbReference type="Proteomes" id="UP000184096">
    <property type="component" value="Chromosome I"/>
</dbReference>
<sequence>MTPWQPPKREPKKTKAELYEMLAEAVRNTQAENKRLQRVKKDRGEKAA</sequence>
<evidence type="ECO:0000313" key="2">
    <source>
        <dbReference type="Proteomes" id="UP000184096"/>
    </source>
</evidence>
<dbReference type="AlphaFoldDB" id="A0A1M7UD32"/>
<accession>A0A1M7UD32</accession>
<dbReference type="RefSeq" id="WP_156898653.1">
    <property type="nucleotide sequence ID" value="NZ_LT670849.1"/>
</dbReference>
<dbReference type="EMBL" id="LT670849">
    <property type="protein sequence ID" value="SHN80951.1"/>
    <property type="molecule type" value="Genomic_DNA"/>
</dbReference>
<gene>
    <name evidence="1" type="ORF">SAMN05444170_4557</name>
</gene>
<evidence type="ECO:0000313" key="1">
    <source>
        <dbReference type="EMBL" id="SHN80951.1"/>
    </source>
</evidence>